<feature type="domain" description="Putative restriction endonuclease" evidence="1">
    <location>
        <begin position="13"/>
        <end position="181"/>
    </location>
</feature>
<protein>
    <recommendedName>
        <fullName evidence="1">Putative restriction endonuclease domain-containing protein</fullName>
    </recommendedName>
</protein>
<accession>A0A0S4KZV3</accession>
<dbReference type="Proteomes" id="UP000066284">
    <property type="component" value="Chromosome 1"/>
</dbReference>
<dbReference type="SUPFAM" id="SSF52980">
    <property type="entry name" value="Restriction endonuclease-like"/>
    <property type="match status" value="1"/>
</dbReference>
<dbReference type="STRING" id="1715989.NITINOP_3194"/>
<dbReference type="Gene3D" id="3.90.1570.10">
    <property type="entry name" value="tt1808, chain A"/>
    <property type="match status" value="1"/>
</dbReference>
<reference evidence="3" key="1">
    <citation type="submission" date="2015-09" db="EMBL/GenBank/DDBJ databases">
        <authorList>
            <person name="Daims H."/>
        </authorList>
    </citation>
    <scope>NUCLEOTIDE SEQUENCE [LARGE SCALE GENOMIC DNA]</scope>
</reference>
<organism evidence="2 3">
    <name type="scientific">Candidatus Nitrospira inopinata</name>
    <dbReference type="NCBI Taxonomy" id="1715989"/>
    <lineage>
        <taxon>Bacteria</taxon>
        <taxon>Pseudomonadati</taxon>
        <taxon>Nitrospirota</taxon>
        <taxon>Nitrospiria</taxon>
        <taxon>Nitrospirales</taxon>
        <taxon>Nitrospiraceae</taxon>
        <taxon>Nitrospira</taxon>
    </lineage>
</organism>
<dbReference type="Pfam" id="PF05685">
    <property type="entry name" value="Uma2"/>
    <property type="match status" value="1"/>
</dbReference>
<evidence type="ECO:0000313" key="3">
    <source>
        <dbReference type="Proteomes" id="UP000066284"/>
    </source>
</evidence>
<name>A0A0S4KZV3_9BACT</name>
<dbReference type="CDD" id="cd06260">
    <property type="entry name" value="DUF820-like"/>
    <property type="match status" value="1"/>
</dbReference>
<dbReference type="KEGG" id="nio:NITINOP_3194"/>
<dbReference type="PANTHER" id="PTHR34107">
    <property type="entry name" value="SLL0198 PROTEIN-RELATED"/>
    <property type="match status" value="1"/>
</dbReference>
<sequence>MSTVSRSTKLTYEDYLLFPDDGRRHELIQGDHFTTPAPNTKHQRILGHLHVALYAYLRQHNIGQVYIAPYDVVLSDEDVVQPDLLFISTAQLSIVTDTNVRGTPDLIVEILSEATRKKDEVTKRKLYERYRVQEYWLVDPALETVKILRLSGAHYVRAAELAKEAQDVLTTPLLPGLSLPLADLFD</sequence>
<dbReference type="OrthoDB" id="9793127at2"/>
<dbReference type="RefSeq" id="WP_062487265.1">
    <property type="nucleotide sequence ID" value="NZ_LN885086.1"/>
</dbReference>
<evidence type="ECO:0000313" key="2">
    <source>
        <dbReference type="EMBL" id="CUQ68166.1"/>
    </source>
</evidence>
<proteinExistence type="predicted"/>
<dbReference type="PANTHER" id="PTHR34107:SF4">
    <property type="entry name" value="SLL1222 PROTEIN"/>
    <property type="match status" value="1"/>
</dbReference>
<keyword evidence="3" id="KW-1185">Reference proteome</keyword>
<dbReference type="InterPro" id="IPR011335">
    <property type="entry name" value="Restrct_endonuc-II-like"/>
</dbReference>
<dbReference type="EMBL" id="LN885086">
    <property type="protein sequence ID" value="CUQ68166.1"/>
    <property type="molecule type" value="Genomic_DNA"/>
</dbReference>
<dbReference type="InterPro" id="IPR012296">
    <property type="entry name" value="Nuclease_put_TT1808"/>
</dbReference>
<gene>
    <name evidence="2" type="ORF">NITINOP_3194</name>
</gene>
<evidence type="ECO:0000259" key="1">
    <source>
        <dbReference type="Pfam" id="PF05685"/>
    </source>
</evidence>
<dbReference type="AlphaFoldDB" id="A0A0S4KZV3"/>
<dbReference type="InterPro" id="IPR008538">
    <property type="entry name" value="Uma2"/>
</dbReference>